<evidence type="ECO:0000313" key="3">
    <source>
        <dbReference type="Proteomes" id="UP000655868"/>
    </source>
</evidence>
<dbReference type="CDD" id="cd00090">
    <property type="entry name" value="HTH_ARSR"/>
    <property type="match status" value="1"/>
</dbReference>
<dbReference type="PROSITE" id="PS50995">
    <property type="entry name" value="HTH_MARR_2"/>
    <property type="match status" value="1"/>
</dbReference>
<dbReference type="Pfam" id="PF12802">
    <property type="entry name" value="MarR_2"/>
    <property type="match status" value="1"/>
</dbReference>
<dbReference type="InterPro" id="IPR036388">
    <property type="entry name" value="WH-like_DNA-bd_sf"/>
</dbReference>
<sequence length="152" mass="16581">MTEPNTGLLLFIPYRYLENAVFDAVRAAGYDDLTMAQSRIFQRISEKGSRATDLAEQAQVTKQTAGFLVDQLERAGYVRRVADPVDARARLVEVTQRGKDASSVAAAALAAVETQWEAKLGPRRMRALRAALLELVEITDPFGGPPSLASSE</sequence>
<keyword evidence="3" id="KW-1185">Reference proteome</keyword>
<protein>
    <submittedName>
        <fullName evidence="2">MarR family transcriptional regulator</fullName>
    </submittedName>
</protein>
<dbReference type="Gene3D" id="1.10.10.10">
    <property type="entry name" value="Winged helix-like DNA-binding domain superfamily/Winged helix DNA-binding domain"/>
    <property type="match status" value="1"/>
</dbReference>
<organism evidence="2 3">
    <name type="scientific">Antrihabitans stalagmiti</name>
    <dbReference type="NCBI Taxonomy" id="2799499"/>
    <lineage>
        <taxon>Bacteria</taxon>
        <taxon>Bacillati</taxon>
        <taxon>Actinomycetota</taxon>
        <taxon>Actinomycetes</taxon>
        <taxon>Mycobacteriales</taxon>
        <taxon>Nocardiaceae</taxon>
        <taxon>Antrihabitans</taxon>
    </lineage>
</organism>
<dbReference type="PANTHER" id="PTHR33164">
    <property type="entry name" value="TRANSCRIPTIONAL REGULATOR, MARR FAMILY"/>
    <property type="match status" value="1"/>
</dbReference>
<dbReference type="SMART" id="SM00347">
    <property type="entry name" value="HTH_MARR"/>
    <property type="match status" value="1"/>
</dbReference>
<evidence type="ECO:0000313" key="2">
    <source>
        <dbReference type="EMBL" id="MBJ8341469.1"/>
    </source>
</evidence>
<dbReference type="InterPro" id="IPR036390">
    <property type="entry name" value="WH_DNA-bd_sf"/>
</dbReference>
<name>A0A934NTY2_9NOCA</name>
<dbReference type="InterPro" id="IPR011991">
    <property type="entry name" value="ArsR-like_HTH"/>
</dbReference>
<evidence type="ECO:0000259" key="1">
    <source>
        <dbReference type="PROSITE" id="PS50995"/>
    </source>
</evidence>
<feature type="domain" description="HTH marR-type" evidence="1">
    <location>
        <begin position="1"/>
        <end position="137"/>
    </location>
</feature>
<dbReference type="EMBL" id="JAEMNV010000007">
    <property type="protein sequence ID" value="MBJ8341469.1"/>
    <property type="molecule type" value="Genomic_DNA"/>
</dbReference>
<dbReference type="InterPro" id="IPR000835">
    <property type="entry name" value="HTH_MarR-typ"/>
</dbReference>
<proteinExistence type="predicted"/>
<dbReference type="RefSeq" id="WP_199706362.1">
    <property type="nucleotide sequence ID" value="NZ_JAEMNV010000007.1"/>
</dbReference>
<dbReference type="AlphaFoldDB" id="A0A934NTY2"/>
<comment type="caution">
    <text evidence="2">The sequence shown here is derived from an EMBL/GenBank/DDBJ whole genome shotgun (WGS) entry which is preliminary data.</text>
</comment>
<dbReference type="SUPFAM" id="SSF46785">
    <property type="entry name" value="Winged helix' DNA-binding domain"/>
    <property type="match status" value="1"/>
</dbReference>
<dbReference type="PANTHER" id="PTHR33164:SF99">
    <property type="entry name" value="MARR FAMILY REGULATORY PROTEIN"/>
    <property type="match status" value="1"/>
</dbReference>
<dbReference type="GO" id="GO:0006950">
    <property type="term" value="P:response to stress"/>
    <property type="evidence" value="ECO:0007669"/>
    <property type="project" value="TreeGrafter"/>
</dbReference>
<dbReference type="InterPro" id="IPR039422">
    <property type="entry name" value="MarR/SlyA-like"/>
</dbReference>
<accession>A0A934NTY2</accession>
<dbReference type="Proteomes" id="UP000655868">
    <property type="component" value="Unassembled WGS sequence"/>
</dbReference>
<dbReference type="GO" id="GO:0003700">
    <property type="term" value="F:DNA-binding transcription factor activity"/>
    <property type="evidence" value="ECO:0007669"/>
    <property type="project" value="InterPro"/>
</dbReference>
<gene>
    <name evidence="2" type="ORF">JGU71_21505</name>
</gene>
<reference evidence="2" key="1">
    <citation type="submission" date="2020-12" db="EMBL/GenBank/DDBJ databases">
        <title>Antrihabitans popcorni sp. nov. and Antrihabitans auranticaus sp. nov., isolated from a larva cave.</title>
        <authorList>
            <person name="Lee S.D."/>
            <person name="Kim I.S."/>
        </authorList>
    </citation>
    <scope>NUCLEOTIDE SEQUENCE</scope>
    <source>
        <strain evidence="2">YC3-6</strain>
    </source>
</reference>